<name>A0A0F9A4L0_9ZZZZ</name>
<proteinExistence type="predicted"/>
<comment type="caution">
    <text evidence="1">The sequence shown here is derived from an EMBL/GenBank/DDBJ whole genome shotgun (WGS) entry which is preliminary data.</text>
</comment>
<feature type="non-terminal residue" evidence="1">
    <location>
        <position position="363"/>
    </location>
</feature>
<dbReference type="EMBL" id="LAZR01047918">
    <property type="protein sequence ID" value="KKK93100.1"/>
    <property type="molecule type" value="Genomic_DNA"/>
</dbReference>
<reference evidence="1" key="1">
    <citation type="journal article" date="2015" name="Nature">
        <title>Complex archaea that bridge the gap between prokaryotes and eukaryotes.</title>
        <authorList>
            <person name="Spang A."/>
            <person name="Saw J.H."/>
            <person name="Jorgensen S.L."/>
            <person name="Zaremba-Niedzwiedzka K."/>
            <person name="Martijn J."/>
            <person name="Lind A.E."/>
            <person name="van Eijk R."/>
            <person name="Schleper C."/>
            <person name="Guy L."/>
            <person name="Ettema T.J."/>
        </authorList>
    </citation>
    <scope>NUCLEOTIDE SEQUENCE</scope>
</reference>
<sequence length="363" mass="39755">MTLDFPALGLTSIRKMWFTFAPELANGAAYADAEWSAVFSNWAVTDAQSKRPLKVAGDGSVRVGSRDRWAVYTGSWAEEAGWLWHGFGRKTSTTGDKVAVEYHCDQVHDLYVGTSLYGDRGIFEARLDGDTATDLDCYLEEEPAVVTRRKVRSGVAAGKHSLELVLKSTKNAASSGFNVYFDYVEAAVEADVPAAPQGYTDRSVATDYDTDHSYKLPPARLVWQIDKSGIRGDVNHYVGVFWWNQRKRVGGVWKTWTVTFGGTWASGDAAFLTIGGTTMGKSVFPADTLDTIASHFVYFINETFVGVWAERTVNTGELKVHVRTPVWEFTKSTSKSSASGTITESGDLSLGTEGTWEIDAAAT</sequence>
<evidence type="ECO:0000313" key="1">
    <source>
        <dbReference type="EMBL" id="KKK93100.1"/>
    </source>
</evidence>
<accession>A0A0F9A4L0</accession>
<gene>
    <name evidence="1" type="ORF">LCGC14_2696260</name>
</gene>
<protein>
    <submittedName>
        <fullName evidence="1">Uncharacterized protein</fullName>
    </submittedName>
</protein>
<organism evidence="1">
    <name type="scientific">marine sediment metagenome</name>
    <dbReference type="NCBI Taxonomy" id="412755"/>
    <lineage>
        <taxon>unclassified sequences</taxon>
        <taxon>metagenomes</taxon>
        <taxon>ecological metagenomes</taxon>
    </lineage>
</organism>
<dbReference type="AlphaFoldDB" id="A0A0F9A4L0"/>